<evidence type="ECO:0000313" key="4">
    <source>
        <dbReference type="Proteomes" id="UP000322699"/>
    </source>
</evidence>
<organism evidence="3 4">
    <name type="scientific">Rubripirellula obstinata</name>
    <dbReference type="NCBI Taxonomy" id="406547"/>
    <lineage>
        <taxon>Bacteria</taxon>
        <taxon>Pseudomonadati</taxon>
        <taxon>Planctomycetota</taxon>
        <taxon>Planctomycetia</taxon>
        <taxon>Pirellulales</taxon>
        <taxon>Pirellulaceae</taxon>
        <taxon>Rubripirellula</taxon>
    </lineage>
</organism>
<evidence type="ECO:0000256" key="1">
    <source>
        <dbReference type="PROSITE-ProRule" id="PRU00409"/>
    </source>
</evidence>
<dbReference type="GO" id="GO:0046872">
    <property type="term" value="F:metal ion binding"/>
    <property type="evidence" value="ECO:0007669"/>
    <property type="project" value="InterPro"/>
</dbReference>
<evidence type="ECO:0000313" key="3">
    <source>
        <dbReference type="EMBL" id="KAA1259197.1"/>
    </source>
</evidence>
<name>A0A5B1CDI8_9BACT</name>
<dbReference type="InterPro" id="IPR025839">
    <property type="entry name" value="RLAN_dom"/>
</dbReference>
<dbReference type="PROSITE" id="PS50975">
    <property type="entry name" value="ATP_GRASP"/>
    <property type="match status" value="1"/>
</dbReference>
<dbReference type="Gene3D" id="3.40.50.20">
    <property type="match status" value="1"/>
</dbReference>
<dbReference type="RefSeq" id="WP_238383100.1">
    <property type="nucleotide sequence ID" value="NZ_LWSK01000016.1"/>
</dbReference>
<dbReference type="EMBL" id="VRLW01000001">
    <property type="protein sequence ID" value="KAA1259197.1"/>
    <property type="molecule type" value="Genomic_DNA"/>
</dbReference>
<reference evidence="3 4" key="1">
    <citation type="submission" date="2019-08" db="EMBL/GenBank/DDBJ databases">
        <title>Deep-cultivation of Planctomycetes and their phenomic and genomic characterization uncovers novel biology.</title>
        <authorList>
            <person name="Wiegand S."/>
            <person name="Jogler M."/>
            <person name="Boedeker C."/>
            <person name="Pinto D."/>
            <person name="Vollmers J."/>
            <person name="Rivas-Marin E."/>
            <person name="Kohn T."/>
            <person name="Peeters S.H."/>
            <person name="Heuer A."/>
            <person name="Rast P."/>
            <person name="Oberbeckmann S."/>
            <person name="Bunk B."/>
            <person name="Jeske O."/>
            <person name="Meyerdierks A."/>
            <person name="Storesund J.E."/>
            <person name="Kallscheuer N."/>
            <person name="Luecker S."/>
            <person name="Lage O.M."/>
            <person name="Pohl T."/>
            <person name="Merkel B.J."/>
            <person name="Hornburger P."/>
            <person name="Mueller R.-W."/>
            <person name="Bruemmer F."/>
            <person name="Labrenz M."/>
            <person name="Spormann A.M."/>
            <person name="Op Den Camp H."/>
            <person name="Overmann J."/>
            <person name="Amann R."/>
            <person name="Jetten M.S.M."/>
            <person name="Mascher T."/>
            <person name="Medema M.H."/>
            <person name="Devos D.P."/>
            <person name="Kaster A.-K."/>
            <person name="Ovreas L."/>
            <person name="Rohde M."/>
            <person name="Galperin M.Y."/>
            <person name="Jogler C."/>
        </authorList>
    </citation>
    <scope>NUCLEOTIDE SEQUENCE [LARGE SCALE GENOMIC DNA]</scope>
    <source>
        <strain evidence="3 4">LF1</strain>
    </source>
</reference>
<sequence length="509" mass="57144">MFSHVVPSTAESLGDFRYEKEFMKTILVAESGDDWLGEFDGVQTVDPRDYLASPDPKSRGRTRVFNLSRSYAYQSMGYYVSLLAEARGERPMPDVTTIQDLSGSSAVRLIPQHLEELIENSFKGLTGDEFVLSVYFGQNLAKKYDRLARELFNLFQAPLLQFKFARRSKWRLRRASAISLGAVPLNHRDFVAEAAAKHFARGVSSRPKRKSMRYDMAILHNPDEGDLAPSDEAALKKLVKAAAAEGINAELITRSDSGRLLEFDALFIRETTAVNHHTYRIARRAEAAGMVVIDDPVSILRCTNKVYLAELMTRAKVPTPQTTIVHRRNADELAKTLSYPCVLKRPDSAFSQGVVKAANADELQARLAEFFEDSELVIAQAYMRTDFDWRIGVMDGRAMFACKYHMARGHWQIAKHGTDVKSKPKFGKCETFPVETAPRKAVAVAVKAANLIGNGLYGVDVKEVDGHFYVIEVNDNPNLDSGIEDAVLREELYRRIMESFARRIEATKS</sequence>
<protein>
    <submittedName>
        <fullName evidence="3">Ribosomal protein S6 modification protein</fullName>
    </submittedName>
</protein>
<gene>
    <name evidence="3" type="primary">rimK_2</name>
    <name evidence="3" type="ORF">LF1_17260</name>
</gene>
<dbReference type="InterPro" id="IPR011761">
    <property type="entry name" value="ATP-grasp"/>
</dbReference>
<dbReference type="Pfam" id="PF08443">
    <property type="entry name" value="RimK"/>
    <property type="match status" value="1"/>
</dbReference>
<feature type="domain" description="ATP-grasp" evidence="2">
    <location>
        <begin position="309"/>
        <end position="501"/>
    </location>
</feature>
<dbReference type="PANTHER" id="PTHR21621:SF0">
    <property type="entry name" value="BETA-CITRYLGLUTAMATE SYNTHASE B-RELATED"/>
    <property type="match status" value="1"/>
</dbReference>
<dbReference type="Gene3D" id="3.30.470.20">
    <property type="entry name" value="ATP-grasp fold, B domain"/>
    <property type="match status" value="1"/>
</dbReference>
<accession>A0A5B1CDI8</accession>
<dbReference type="GO" id="GO:0009432">
    <property type="term" value="P:SOS response"/>
    <property type="evidence" value="ECO:0007669"/>
    <property type="project" value="TreeGrafter"/>
</dbReference>
<evidence type="ECO:0000259" key="2">
    <source>
        <dbReference type="PROSITE" id="PS50975"/>
    </source>
</evidence>
<dbReference type="GO" id="GO:0005524">
    <property type="term" value="F:ATP binding"/>
    <property type="evidence" value="ECO:0007669"/>
    <property type="project" value="UniProtKB-UniRule"/>
</dbReference>
<dbReference type="Gene3D" id="3.30.1490.20">
    <property type="entry name" value="ATP-grasp fold, A domain"/>
    <property type="match status" value="1"/>
</dbReference>
<comment type="caution">
    <text evidence="3">The sequence shown here is derived from an EMBL/GenBank/DDBJ whole genome shotgun (WGS) entry which is preliminary data.</text>
</comment>
<dbReference type="InterPro" id="IPR013815">
    <property type="entry name" value="ATP_grasp_subdomain_1"/>
</dbReference>
<dbReference type="PANTHER" id="PTHR21621">
    <property type="entry name" value="RIBOSOMAL PROTEIN S6 MODIFICATION PROTEIN"/>
    <property type="match status" value="1"/>
</dbReference>
<proteinExistence type="predicted"/>
<dbReference type="AlphaFoldDB" id="A0A5B1CDI8"/>
<keyword evidence="1" id="KW-0067">ATP-binding</keyword>
<keyword evidence="1" id="KW-0547">Nucleotide-binding</keyword>
<dbReference type="GO" id="GO:0005737">
    <property type="term" value="C:cytoplasm"/>
    <property type="evidence" value="ECO:0007669"/>
    <property type="project" value="TreeGrafter"/>
</dbReference>
<dbReference type="SUPFAM" id="SSF56059">
    <property type="entry name" value="Glutathione synthetase ATP-binding domain-like"/>
    <property type="match status" value="1"/>
</dbReference>
<keyword evidence="4" id="KW-1185">Reference proteome</keyword>
<dbReference type="Proteomes" id="UP000322699">
    <property type="component" value="Unassembled WGS sequence"/>
</dbReference>
<dbReference type="InterPro" id="IPR013651">
    <property type="entry name" value="ATP-grasp_RimK-type"/>
</dbReference>
<dbReference type="GO" id="GO:0018169">
    <property type="term" value="F:ribosomal S6-glutamic acid ligase activity"/>
    <property type="evidence" value="ECO:0007669"/>
    <property type="project" value="TreeGrafter"/>
</dbReference>
<dbReference type="Pfam" id="PF14401">
    <property type="entry name" value="RLAN"/>
    <property type="match status" value="1"/>
</dbReference>